<dbReference type="PANTHER" id="PTHR47256">
    <property type="entry name" value="ZN(II)2CYS6 TRANSCRIPTION FACTOR (EUROFUNG)-RELATED"/>
    <property type="match status" value="1"/>
</dbReference>
<protein>
    <recommendedName>
        <fullName evidence="3">Zn(2)-C6 fungal-type domain-containing protein</fullName>
    </recommendedName>
</protein>
<reference evidence="4" key="1">
    <citation type="journal article" date="2021" name="Nat. Commun.">
        <title>Genetic determinants of endophytism in the Arabidopsis root mycobiome.</title>
        <authorList>
            <person name="Mesny F."/>
            <person name="Miyauchi S."/>
            <person name="Thiergart T."/>
            <person name="Pickel B."/>
            <person name="Atanasova L."/>
            <person name="Karlsson M."/>
            <person name="Huettel B."/>
            <person name="Barry K.W."/>
            <person name="Haridas S."/>
            <person name="Chen C."/>
            <person name="Bauer D."/>
            <person name="Andreopoulos W."/>
            <person name="Pangilinan J."/>
            <person name="LaButti K."/>
            <person name="Riley R."/>
            <person name="Lipzen A."/>
            <person name="Clum A."/>
            <person name="Drula E."/>
            <person name="Henrissat B."/>
            <person name="Kohler A."/>
            <person name="Grigoriev I.V."/>
            <person name="Martin F.M."/>
            <person name="Hacquard S."/>
        </authorList>
    </citation>
    <scope>NUCLEOTIDE SEQUENCE</scope>
    <source>
        <strain evidence="4">MPI-CAGE-AT-0021</strain>
    </source>
</reference>
<name>A0A9P9IG59_9HYPO</name>
<evidence type="ECO:0000256" key="2">
    <source>
        <dbReference type="SAM" id="MobiDB-lite"/>
    </source>
</evidence>
<feature type="compositionally biased region" description="Polar residues" evidence="2">
    <location>
        <begin position="9"/>
        <end position="18"/>
    </location>
</feature>
<dbReference type="GO" id="GO:0000981">
    <property type="term" value="F:DNA-binding transcription factor activity, RNA polymerase II-specific"/>
    <property type="evidence" value="ECO:0007669"/>
    <property type="project" value="InterPro"/>
</dbReference>
<dbReference type="Gene3D" id="4.10.240.10">
    <property type="entry name" value="Zn(2)-C6 fungal-type DNA-binding domain"/>
    <property type="match status" value="1"/>
</dbReference>
<keyword evidence="5" id="KW-1185">Reference proteome</keyword>
<feature type="compositionally biased region" description="Low complexity" evidence="2">
    <location>
        <begin position="19"/>
        <end position="32"/>
    </location>
</feature>
<dbReference type="Proteomes" id="UP000717696">
    <property type="component" value="Unassembled WGS sequence"/>
</dbReference>
<feature type="compositionally biased region" description="Polar residues" evidence="2">
    <location>
        <begin position="232"/>
        <end position="247"/>
    </location>
</feature>
<evidence type="ECO:0000313" key="4">
    <source>
        <dbReference type="EMBL" id="KAH7118160.1"/>
    </source>
</evidence>
<organism evidence="4 5">
    <name type="scientific">Dactylonectria estremocensis</name>
    <dbReference type="NCBI Taxonomy" id="1079267"/>
    <lineage>
        <taxon>Eukaryota</taxon>
        <taxon>Fungi</taxon>
        <taxon>Dikarya</taxon>
        <taxon>Ascomycota</taxon>
        <taxon>Pezizomycotina</taxon>
        <taxon>Sordariomycetes</taxon>
        <taxon>Hypocreomycetidae</taxon>
        <taxon>Hypocreales</taxon>
        <taxon>Nectriaceae</taxon>
        <taxon>Dactylonectria</taxon>
    </lineage>
</organism>
<dbReference type="PROSITE" id="PS00463">
    <property type="entry name" value="ZN2_CY6_FUNGAL_1"/>
    <property type="match status" value="1"/>
</dbReference>
<dbReference type="PANTHER" id="PTHR47256:SF3">
    <property type="entry name" value="ZN(II)2CYS6 TRANSCRIPTION FACTOR (EUROFUNG)"/>
    <property type="match status" value="1"/>
</dbReference>
<feature type="domain" description="Zn(2)-C6 fungal-type" evidence="3">
    <location>
        <begin position="57"/>
        <end position="87"/>
    </location>
</feature>
<comment type="caution">
    <text evidence="4">The sequence shown here is derived from an EMBL/GenBank/DDBJ whole genome shotgun (WGS) entry which is preliminary data.</text>
</comment>
<dbReference type="CDD" id="cd00067">
    <property type="entry name" value="GAL4"/>
    <property type="match status" value="1"/>
</dbReference>
<gene>
    <name evidence="4" type="ORF">B0J13DRAFT_570671</name>
</gene>
<feature type="compositionally biased region" description="Basic and acidic residues" evidence="2">
    <location>
        <begin position="250"/>
        <end position="265"/>
    </location>
</feature>
<keyword evidence="1" id="KW-0539">Nucleus</keyword>
<feature type="region of interest" description="Disordered" evidence="2">
    <location>
        <begin position="1"/>
        <end position="51"/>
    </location>
</feature>
<dbReference type="SMART" id="SM00066">
    <property type="entry name" value="GAL4"/>
    <property type="match status" value="1"/>
</dbReference>
<feature type="region of interest" description="Disordered" evidence="2">
    <location>
        <begin position="228"/>
        <end position="265"/>
    </location>
</feature>
<evidence type="ECO:0000256" key="1">
    <source>
        <dbReference type="ARBA" id="ARBA00023242"/>
    </source>
</evidence>
<sequence>MDAEEDKSSQIPSATSLQGSSKPSSGPSSKGPHLSDEAASSELSKRSRGAGVITPTACTECRRKRAKCDGKKPCTRCEAHKGAECVYEVPVRQSKENLRTEIKDLRRHARSSEQIFAALTRPDLREDILLSIRSGQSIEAISEWLDGAPTSGGAALPTFAQHAEASIPVRSDIAPPLGDGSNWLRKSAQQLSPGNKLGQNSPRQFPSHNQAVPIRSSDFHLDAETWKANMHVPTQNHLSSRPESLQSAKIKRDMPGLKEPEIDSL</sequence>
<dbReference type="Pfam" id="PF00172">
    <property type="entry name" value="Zn_clus"/>
    <property type="match status" value="1"/>
</dbReference>
<dbReference type="InterPro" id="IPR053187">
    <property type="entry name" value="Notoamide_regulator"/>
</dbReference>
<proteinExistence type="predicted"/>
<dbReference type="InterPro" id="IPR036864">
    <property type="entry name" value="Zn2-C6_fun-type_DNA-bd_sf"/>
</dbReference>
<dbReference type="PROSITE" id="PS50048">
    <property type="entry name" value="ZN2_CY6_FUNGAL_2"/>
    <property type="match status" value="1"/>
</dbReference>
<dbReference type="GO" id="GO:0008270">
    <property type="term" value="F:zinc ion binding"/>
    <property type="evidence" value="ECO:0007669"/>
    <property type="project" value="InterPro"/>
</dbReference>
<dbReference type="SUPFAM" id="SSF57701">
    <property type="entry name" value="Zn2/Cys6 DNA-binding domain"/>
    <property type="match status" value="1"/>
</dbReference>
<accession>A0A9P9IG59</accession>
<dbReference type="AlphaFoldDB" id="A0A9P9IG59"/>
<feature type="region of interest" description="Disordered" evidence="2">
    <location>
        <begin position="171"/>
        <end position="210"/>
    </location>
</feature>
<dbReference type="InterPro" id="IPR001138">
    <property type="entry name" value="Zn2Cys6_DnaBD"/>
</dbReference>
<dbReference type="EMBL" id="JAGMUU010000033">
    <property type="protein sequence ID" value="KAH7118160.1"/>
    <property type="molecule type" value="Genomic_DNA"/>
</dbReference>
<evidence type="ECO:0000313" key="5">
    <source>
        <dbReference type="Proteomes" id="UP000717696"/>
    </source>
</evidence>
<evidence type="ECO:0000259" key="3">
    <source>
        <dbReference type="PROSITE" id="PS50048"/>
    </source>
</evidence>
<feature type="compositionally biased region" description="Polar residues" evidence="2">
    <location>
        <begin position="187"/>
        <end position="210"/>
    </location>
</feature>
<dbReference type="OrthoDB" id="2123952at2759"/>